<dbReference type="Gene3D" id="3.40.50.2300">
    <property type="match status" value="1"/>
</dbReference>
<evidence type="ECO:0000259" key="3">
    <source>
        <dbReference type="PROSITE" id="PS50110"/>
    </source>
</evidence>
<keyword evidence="1 2" id="KW-0597">Phosphoprotein</keyword>
<dbReference type="Pfam" id="PF00072">
    <property type="entry name" value="Response_reg"/>
    <property type="match status" value="1"/>
</dbReference>
<evidence type="ECO:0000313" key="5">
    <source>
        <dbReference type="Proteomes" id="UP001144341"/>
    </source>
</evidence>
<protein>
    <submittedName>
        <fullName evidence="4">Response regulator</fullName>
    </submittedName>
</protein>
<keyword evidence="5" id="KW-1185">Reference proteome</keyword>
<feature type="modified residue" description="4-aspartylphosphate" evidence="2">
    <location>
        <position position="52"/>
    </location>
</feature>
<dbReference type="PANTHER" id="PTHR44591:SF3">
    <property type="entry name" value="RESPONSE REGULATORY DOMAIN-CONTAINING PROTEIN"/>
    <property type="match status" value="1"/>
</dbReference>
<comment type="caution">
    <text evidence="4">The sequence shown here is derived from an EMBL/GenBank/DDBJ whole genome shotgun (WGS) entry which is preliminary data.</text>
</comment>
<evidence type="ECO:0000256" key="2">
    <source>
        <dbReference type="PROSITE-ProRule" id="PRU00169"/>
    </source>
</evidence>
<reference evidence="4" key="1">
    <citation type="submission" date="2022-12" db="EMBL/GenBank/DDBJ databases">
        <title>Genome sequence of SJ11.</title>
        <authorList>
            <person name="Woo H."/>
        </authorList>
    </citation>
    <scope>NUCLEOTIDE SEQUENCE</scope>
    <source>
        <strain evidence="4">SJ11</strain>
    </source>
</reference>
<evidence type="ECO:0000313" key="4">
    <source>
        <dbReference type="EMBL" id="MCZ4224820.1"/>
    </source>
</evidence>
<proteinExistence type="predicted"/>
<dbReference type="InterPro" id="IPR001789">
    <property type="entry name" value="Sig_transdc_resp-reg_receiver"/>
</dbReference>
<dbReference type="RefSeq" id="WP_269416483.1">
    <property type="nucleotide sequence ID" value="NZ_JAPWGL010000004.1"/>
</dbReference>
<feature type="domain" description="Response regulatory" evidence="3">
    <location>
        <begin position="4"/>
        <end position="119"/>
    </location>
</feature>
<sequence>MGKKILVVEDDKDILFIIGMVLADEGYEPVLFDSGPDGADIRRHMPDLILMDIRIQGYIKTGAEICEELKSTPDFYSIPILMVSAEANIESLSLKCHADGFIVKPFDILGLVNKVKEFLT</sequence>
<organism evidence="4 5">
    <name type="scientific">Pedobacter rhodius</name>
    <dbReference type="NCBI Taxonomy" id="3004098"/>
    <lineage>
        <taxon>Bacteria</taxon>
        <taxon>Pseudomonadati</taxon>
        <taxon>Bacteroidota</taxon>
        <taxon>Sphingobacteriia</taxon>
        <taxon>Sphingobacteriales</taxon>
        <taxon>Sphingobacteriaceae</taxon>
        <taxon>Pedobacter</taxon>
    </lineage>
</organism>
<name>A0ABT4L0V5_9SPHI</name>
<dbReference type="SUPFAM" id="SSF52172">
    <property type="entry name" value="CheY-like"/>
    <property type="match status" value="1"/>
</dbReference>
<dbReference type="PANTHER" id="PTHR44591">
    <property type="entry name" value="STRESS RESPONSE REGULATOR PROTEIN 1"/>
    <property type="match status" value="1"/>
</dbReference>
<dbReference type="PROSITE" id="PS50110">
    <property type="entry name" value="RESPONSE_REGULATORY"/>
    <property type="match status" value="1"/>
</dbReference>
<gene>
    <name evidence="4" type="ORF">O0931_16025</name>
</gene>
<dbReference type="Proteomes" id="UP001144341">
    <property type="component" value="Unassembled WGS sequence"/>
</dbReference>
<dbReference type="InterPro" id="IPR011006">
    <property type="entry name" value="CheY-like_superfamily"/>
</dbReference>
<dbReference type="InterPro" id="IPR050595">
    <property type="entry name" value="Bact_response_regulator"/>
</dbReference>
<evidence type="ECO:0000256" key="1">
    <source>
        <dbReference type="ARBA" id="ARBA00022553"/>
    </source>
</evidence>
<dbReference type="EMBL" id="JAPWGL010000004">
    <property type="protein sequence ID" value="MCZ4224820.1"/>
    <property type="molecule type" value="Genomic_DNA"/>
</dbReference>
<accession>A0ABT4L0V5</accession>
<dbReference type="SMART" id="SM00448">
    <property type="entry name" value="REC"/>
    <property type="match status" value="1"/>
</dbReference>